<dbReference type="AlphaFoldDB" id="A0AA40DYH2"/>
<dbReference type="EMBL" id="JAUKUA010000003">
    <property type="protein sequence ID" value="KAK0720350.1"/>
    <property type="molecule type" value="Genomic_DNA"/>
</dbReference>
<proteinExistence type="predicted"/>
<evidence type="ECO:0000313" key="2">
    <source>
        <dbReference type="EMBL" id="KAK0720350.1"/>
    </source>
</evidence>
<organism evidence="2 3">
    <name type="scientific">Lasiosphaeris hirsuta</name>
    <dbReference type="NCBI Taxonomy" id="260670"/>
    <lineage>
        <taxon>Eukaryota</taxon>
        <taxon>Fungi</taxon>
        <taxon>Dikarya</taxon>
        <taxon>Ascomycota</taxon>
        <taxon>Pezizomycotina</taxon>
        <taxon>Sordariomycetes</taxon>
        <taxon>Sordariomycetidae</taxon>
        <taxon>Sordariales</taxon>
        <taxon>Lasiosphaeriaceae</taxon>
        <taxon>Lasiosphaeris</taxon>
    </lineage>
</organism>
<gene>
    <name evidence="2" type="ORF">B0H67DRAFT_184695</name>
</gene>
<protein>
    <submittedName>
        <fullName evidence="2">Uncharacterized protein</fullName>
    </submittedName>
</protein>
<accession>A0AA40DYH2</accession>
<comment type="caution">
    <text evidence="2">The sequence shown here is derived from an EMBL/GenBank/DDBJ whole genome shotgun (WGS) entry which is preliminary data.</text>
</comment>
<feature type="compositionally biased region" description="Low complexity" evidence="1">
    <location>
        <begin position="183"/>
        <end position="193"/>
    </location>
</feature>
<dbReference type="Proteomes" id="UP001172102">
    <property type="component" value="Unassembled WGS sequence"/>
</dbReference>
<keyword evidence="3" id="KW-1185">Reference proteome</keyword>
<sequence>MGLYWAISGPATISTEMVHQRLRPSHRRSKLQGPPQRFPSASCAGYSNTCGRCVRAASTDLGALKVLGHGGAPLQPHPSPKSKYTILWRLHIPTHSFLSPSLQPRTIFFVPFQPHPYLPVFTQCRLRTFRQSPPVYLPLDAPHVAQSQRVVHQPHDDGSPISALRTSVVSVQISTSKNTGPCSSFARRSSSSHSTRKISAFE</sequence>
<feature type="region of interest" description="Disordered" evidence="1">
    <location>
        <begin position="175"/>
        <end position="202"/>
    </location>
</feature>
<evidence type="ECO:0000256" key="1">
    <source>
        <dbReference type="SAM" id="MobiDB-lite"/>
    </source>
</evidence>
<reference evidence="2" key="1">
    <citation type="submission" date="2023-06" db="EMBL/GenBank/DDBJ databases">
        <title>Genome-scale phylogeny and comparative genomics of the fungal order Sordariales.</title>
        <authorList>
            <consortium name="Lawrence Berkeley National Laboratory"/>
            <person name="Hensen N."/>
            <person name="Bonometti L."/>
            <person name="Westerberg I."/>
            <person name="Brannstrom I.O."/>
            <person name="Guillou S."/>
            <person name="Cros-Aarteil S."/>
            <person name="Calhoun S."/>
            <person name="Haridas S."/>
            <person name="Kuo A."/>
            <person name="Mondo S."/>
            <person name="Pangilinan J."/>
            <person name="Riley R."/>
            <person name="Labutti K."/>
            <person name="Andreopoulos B."/>
            <person name="Lipzen A."/>
            <person name="Chen C."/>
            <person name="Yanf M."/>
            <person name="Daum C."/>
            <person name="Ng V."/>
            <person name="Clum A."/>
            <person name="Steindorff A."/>
            <person name="Ohm R."/>
            <person name="Martin F."/>
            <person name="Silar P."/>
            <person name="Natvig D."/>
            <person name="Lalanne C."/>
            <person name="Gautier V."/>
            <person name="Ament-Velasquez S.L."/>
            <person name="Kruys A."/>
            <person name="Hutchinson M.I."/>
            <person name="Powell A.J."/>
            <person name="Barry K."/>
            <person name="Miller A.N."/>
            <person name="Grigoriev I.V."/>
            <person name="Debuchy R."/>
            <person name="Gladieux P."/>
            <person name="Thoren M.H."/>
            <person name="Johannesson H."/>
        </authorList>
    </citation>
    <scope>NUCLEOTIDE SEQUENCE</scope>
    <source>
        <strain evidence="2">SMH4607-1</strain>
    </source>
</reference>
<name>A0AA40DYH2_9PEZI</name>
<evidence type="ECO:0000313" key="3">
    <source>
        <dbReference type="Proteomes" id="UP001172102"/>
    </source>
</evidence>